<evidence type="ECO:0000256" key="2">
    <source>
        <dbReference type="SAM" id="Phobius"/>
    </source>
</evidence>
<organism evidence="3 4">
    <name type="scientific">Babesia gibsoni</name>
    <dbReference type="NCBI Taxonomy" id="33632"/>
    <lineage>
        <taxon>Eukaryota</taxon>
        <taxon>Sar</taxon>
        <taxon>Alveolata</taxon>
        <taxon>Apicomplexa</taxon>
        <taxon>Aconoidasida</taxon>
        <taxon>Piroplasmida</taxon>
        <taxon>Babesiidae</taxon>
        <taxon>Babesia</taxon>
    </lineage>
</organism>
<evidence type="ECO:0000313" key="3">
    <source>
        <dbReference type="EMBL" id="KAK1444620.1"/>
    </source>
</evidence>
<keyword evidence="2" id="KW-0472">Membrane</keyword>
<accession>A0AAD8PG51</accession>
<feature type="transmembrane region" description="Helical" evidence="2">
    <location>
        <begin position="19"/>
        <end position="39"/>
    </location>
</feature>
<comment type="caution">
    <text evidence="3">The sequence shown here is derived from an EMBL/GenBank/DDBJ whole genome shotgun (WGS) entry which is preliminary data.</text>
</comment>
<feature type="region of interest" description="Disordered" evidence="1">
    <location>
        <begin position="61"/>
        <end position="193"/>
    </location>
</feature>
<name>A0AAD8PG51_BABGI</name>
<keyword evidence="2" id="KW-1133">Transmembrane helix</keyword>
<feature type="compositionally biased region" description="Basic and acidic residues" evidence="1">
    <location>
        <begin position="61"/>
        <end position="77"/>
    </location>
</feature>
<dbReference type="EMBL" id="JAVEPI010000001">
    <property type="protein sequence ID" value="KAK1444620.1"/>
    <property type="molecule type" value="Genomic_DNA"/>
</dbReference>
<feature type="compositionally biased region" description="Polar residues" evidence="1">
    <location>
        <begin position="132"/>
        <end position="147"/>
    </location>
</feature>
<keyword evidence="4" id="KW-1185">Reference proteome</keyword>
<evidence type="ECO:0000256" key="1">
    <source>
        <dbReference type="SAM" id="MobiDB-lite"/>
    </source>
</evidence>
<reference evidence="3" key="1">
    <citation type="submission" date="2023-08" db="EMBL/GenBank/DDBJ databases">
        <title>Draft sequence of the Babesia gibsoni genome.</title>
        <authorList>
            <person name="Yamagishi J.Y."/>
            <person name="Xuan X.X."/>
        </authorList>
    </citation>
    <scope>NUCLEOTIDE SEQUENCE</scope>
    <source>
        <strain evidence="3">Azabu</strain>
    </source>
</reference>
<sequence length="408" mass="45147">MTTEAAPQSRRGWFTSKRVMVIIGIAVCIGSAIASLVIVKNYTDEAEKDRKRLDRHEAELTKELSSLHKGEKQKYSDVDTDDEIEISDDESEEEDDRRNTAYGEYRIPERAATGTAKASPPSATDPPIATQRKVNNAPPSAKPTTNGALRASPSVKPNTQTGGKTGDAASSSTSQDSGDVEEDDNDDLVTEEDVLTEPVVVINPERRFQFAAPPAKKLVTCDCDICGKNEVVPTIRTSYPKNWIATDRDGRNVPTAPFGLTDYFTAYIVNDDYKVPQPWPIKSIDKAECITLEINNMKFFDVNAKTVRLSSHYMYVEPKDKAKKICVVKYLGETVAQLNEPTVTYTSLVMEKTKSNTLLTLHAILPDGTHSIAQLILAKKHGSQHLVNDNYRFLLDKILGDGYNKSTK</sequence>
<gene>
    <name evidence="3" type="ORF">BgAZ_105260</name>
</gene>
<evidence type="ECO:0000313" key="4">
    <source>
        <dbReference type="Proteomes" id="UP001230268"/>
    </source>
</evidence>
<dbReference type="AlphaFoldDB" id="A0AAD8PG51"/>
<keyword evidence="2" id="KW-0812">Transmembrane</keyword>
<protein>
    <submittedName>
        <fullName evidence="3">Uncharacterized protein</fullName>
    </submittedName>
</protein>
<feature type="compositionally biased region" description="Acidic residues" evidence="1">
    <location>
        <begin position="178"/>
        <end position="193"/>
    </location>
</feature>
<feature type="compositionally biased region" description="Polar residues" evidence="1">
    <location>
        <begin position="155"/>
        <end position="175"/>
    </location>
</feature>
<feature type="compositionally biased region" description="Acidic residues" evidence="1">
    <location>
        <begin position="78"/>
        <end position="95"/>
    </location>
</feature>
<dbReference type="Proteomes" id="UP001230268">
    <property type="component" value="Unassembled WGS sequence"/>
</dbReference>
<proteinExistence type="predicted"/>